<evidence type="ECO:0000256" key="7">
    <source>
        <dbReference type="ARBA" id="ARBA00023080"/>
    </source>
</evidence>
<dbReference type="EC" id="3.6.1.66" evidence="10"/>
<comment type="caution">
    <text evidence="12">The sequence shown here is derived from an EMBL/GenBank/DDBJ whole genome shotgun (WGS) entry which is preliminary data.</text>
</comment>
<dbReference type="GO" id="GO:0017111">
    <property type="term" value="F:ribonucleoside triphosphate phosphatase activity"/>
    <property type="evidence" value="ECO:0007669"/>
    <property type="project" value="InterPro"/>
</dbReference>
<name>A0A0C2EEC2_9BACT</name>
<dbReference type="GO" id="GO:0035870">
    <property type="term" value="F:dITP diphosphatase activity"/>
    <property type="evidence" value="ECO:0007669"/>
    <property type="project" value="UniProtKB-UniRule"/>
</dbReference>
<feature type="binding site" evidence="10">
    <location>
        <begin position="181"/>
        <end position="182"/>
    </location>
    <ligand>
        <name>substrate</name>
    </ligand>
</feature>
<evidence type="ECO:0000256" key="4">
    <source>
        <dbReference type="ARBA" id="ARBA00022741"/>
    </source>
</evidence>
<keyword evidence="7 10" id="KW-0546">Nucleotide metabolism</keyword>
<comment type="catalytic activity">
    <reaction evidence="10">
        <text>ITP + H2O = IMP + diphosphate + H(+)</text>
        <dbReference type="Rhea" id="RHEA:29399"/>
        <dbReference type="ChEBI" id="CHEBI:15377"/>
        <dbReference type="ChEBI" id="CHEBI:15378"/>
        <dbReference type="ChEBI" id="CHEBI:33019"/>
        <dbReference type="ChEBI" id="CHEBI:58053"/>
        <dbReference type="ChEBI" id="CHEBI:61402"/>
        <dbReference type="EC" id="3.6.1.66"/>
    </reaction>
</comment>
<dbReference type="GO" id="GO:0000166">
    <property type="term" value="F:nucleotide binding"/>
    <property type="evidence" value="ECO:0007669"/>
    <property type="project" value="UniProtKB-KW"/>
</dbReference>
<comment type="catalytic activity">
    <reaction evidence="9 10">
        <text>XTP + H2O = XMP + diphosphate + H(+)</text>
        <dbReference type="Rhea" id="RHEA:28610"/>
        <dbReference type="ChEBI" id="CHEBI:15377"/>
        <dbReference type="ChEBI" id="CHEBI:15378"/>
        <dbReference type="ChEBI" id="CHEBI:33019"/>
        <dbReference type="ChEBI" id="CHEBI:57464"/>
        <dbReference type="ChEBI" id="CHEBI:61314"/>
        <dbReference type="EC" id="3.6.1.66"/>
    </reaction>
</comment>
<comment type="subunit">
    <text evidence="2 10">Homodimer.</text>
</comment>
<evidence type="ECO:0000256" key="9">
    <source>
        <dbReference type="ARBA" id="ARBA00052017"/>
    </source>
</evidence>
<feature type="binding site" evidence="10">
    <location>
        <position position="176"/>
    </location>
    <ligand>
        <name>substrate</name>
    </ligand>
</feature>
<comment type="function">
    <text evidence="10">Pyrophosphatase that catalyzes the hydrolysis of nucleoside triphosphates to their monophosphate derivatives, with a high preference for the non-canonical purine nucleotides XTP (xanthosine triphosphate), dITP (deoxyinosine triphosphate) and ITP. Seems to function as a house-cleaning enzyme that removes non-canonical purine nucleotides from the nucleotide pool, thus preventing their incorporation into DNA/RNA and avoiding chromosomal lesions.</text>
</comment>
<dbReference type="GO" id="GO:0009117">
    <property type="term" value="P:nucleotide metabolic process"/>
    <property type="evidence" value="ECO:0007669"/>
    <property type="project" value="UniProtKB-KW"/>
</dbReference>
<feature type="binding site" evidence="10">
    <location>
        <begin position="8"/>
        <end position="13"/>
    </location>
    <ligand>
        <name>substrate</name>
    </ligand>
</feature>
<dbReference type="PANTHER" id="PTHR11067:SF9">
    <property type="entry name" value="INOSINE TRIPHOSPHATE PYROPHOSPHATASE"/>
    <property type="match status" value="1"/>
</dbReference>
<dbReference type="GO" id="GO:0005829">
    <property type="term" value="C:cytosol"/>
    <property type="evidence" value="ECO:0007669"/>
    <property type="project" value="TreeGrafter"/>
</dbReference>
<dbReference type="GO" id="GO:0009146">
    <property type="term" value="P:purine nucleoside triphosphate catabolic process"/>
    <property type="evidence" value="ECO:0007669"/>
    <property type="project" value="UniProtKB-UniRule"/>
</dbReference>
<organism evidence="12 13">
    <name type="scientific">Geoalkalibacter ferrihydriticus DSM 17813</name>
    <dbReference type="NCBI Taxonomy" id="1121915"/>
    <lineage>
        <taxon>Bacteria</taxon>
        <taxon>Pseudomonadati</taxon>
        <taxon>Thermodesulfobacteriota</taxon>
        <taxon>Desulfuromonadia</taxon>
        <taxon>Desulfuromonadales</taxon>
        <taxon>Geoalkalibacteraceae</taxon>
        <taxon>Geoalkalibacter</taxon>
    </lineage>
</organism>
<feature type="binding site" evidence="10">
    <location>
        <position position="71"/>
    </location>
    <ligand>
        <name>substrate</name>
    </ligand>
</feature>
<evidence type="ECO:0000256" key="1">
    <source>
        <dbReference type="ARBA" id="ARBA00008023"/>
    </source>
</evidence>
<evidence type="ECO:0000256" key="3">
    <source>
        <dbReference type="ARBA" id="ARBA00022723"/>
    </source>
</evidence>
<accession>A0A0C2EEC2</accession>
<gene>
    <name evidence="12" type="ORF">GFER_07775</name>
</gene>
<dbReference type="GO" id="GO:0046872">
    <property type="term" value="F:metal ion binding"/>
    <property type="evidence" value="ECO:0007669"/>
    <property type="project" value="UniProtKB-KW"/>
</dbReference>
<evidence type="ECO:0000256" key="6">
    <source>
        <dbReference type="ARBA" id="ARBA00022842"/>
    </source>
</evidence>
<dbReference type="HAMAP" id="MF_01405">
    <property type="entry name" value="Non_canon_purine_NTPase"/>
    <property type="match status" value="1"/>
</dbReference>
<dbReference type="PANTHER" id="PTHR11067">
    <property type="entry name" value="INOSINE TRIPHOSPHATE PYROPHOSPHATASE/HAM1 PROTEIN"/>
    <property type="match status" value="1"/>
</dbReference>
<keyword evidence="13" id="KW-1185">Reference proteome</keyword>
<dbReference type="Pfam" id="PF01725">
    <property type="entry name" value="Ham1p_like"/>
    <property type="match status" value="1"/>
</dbReference>
<dbReference type="GO" id="GO:0036220">
    <property type="term" value="F:ITP diphosphatase activity"/>
    <property type="evidence" value="ECO:0007669"/>
    <property type="project" value="UniProtKB-UniRule"/>
</dbReference>
<keyword evidence="4 10" id="KW-0547">Nucleotide-binding</keyword>
<dbReference type="InterPro" id="IPR020922">
    <property type="entry name" value="dITP/XTP_pyrophosphatase"/>
</dbReference>
<dbReference type="InterPro" id="IPR029001">
    <property type="entry name" value="ITPase-like_fam"/>
</dbReference>
<comment type="catalytic activity">
    <reaction evidence="8 10">
        <text>dITP + H2O = dIMP + diphosphate + H(+)</text>
        <dbReference type="Rhea" id="RHEA:28342"/>
        <dbReference type="ChEBI" id="CHEBI:15377"/>
        <dbReference type="ChEBI" id="CHEBI:15378"/>
        <dbReference type="ChEBI" id="CHEBI:33019"/>
        <dbReference type="ChEBI" id="CHEBI:61194"/>
        <dbReference type="ChEBI" id="CHEBI:61382"/>
        <dbReference type="EC" id="3.6.1.66"/>
    </reaction>
</comment>
<dbReference type="FunFam" id="3.90.950.10:FF:000001">
    <property type="entry name" value="dITP/XTP pyrophosphatase"/>
    <property type="match status" value="1"/>
</dbReference>
<keyword evidence="3 10" id="KW-0479">Metal-binding</keyword>
<dbReference type="GO" id="GO:0036222">
    <property type="term" value="F:XTP diphosphatase activity"/>
    <property type="evidence" value="ECO:0007669"/>
    <property type="project" value="UniProtKB-UniRule"/>
</dbReference>
<dbReference type="EMBL" id="JWJD01000002">
    <property type="protein sequence ID" value="KIH76968.1"/>
    <property type="molecule type" value="Genomic_DNA"/>
</dbReference>
<feature type="active site" description="Proton acceptor" evidence="10">
    <location>
        <position position="70"/>
    </location>
</feature>
<evidence type="ECO:0000256" key="5">
    <source>
        <dbReference type="ARBA" id="ARBA00022801"/>
    </source>
</evidence>
<dbReference type="Gene3D" id="3.90.950.10">
    <property type="match status" value="1"/>
</dbReference>
<evidence type="ECO:0000256" key="10">
    <source>
        <dbReference type="HAMAP-Rule" id="MF_01405"/>
    </source>
</evidence>
<dbReference type="NCBIfam" id="TIGR00042">
    <property type="entry name" value="RdgB/HAM1 family non-canonical purine NTP pyrophosphatase"/>
    <property type="match status" value="1"/>
</dbReference>
<comment type="similarity">
    <text evidence="1 10 11">Belongs to the HAM1 NTPase family.</text>
</comment>
<feature type="binding site" evidence="10">
    <location>
        <position position="70"/>
    </location>
    <ligand>
        <name>Mg(2+)</name>
        <dbReference type="ChEBI" id="CHEBI:18420"/>
    </ligand>
</feature>
<comment type="cofactor">
    <cofactor evidence="10">
        <name>Mg(2+)</name>
        <dbReference type="ChEBI" id="CHEBI:18420"/>
    </cofactor>
    <text evidence="10">Binds 1 Mg(2+) ion per subunit.</text>
</comment>
<dbReference type="NCBIfam" id="NF011397">
    <property type="entry name" value="PRK14822.1"/>
    <property type="match status" value="1"/>
</dbReference>
<dbReference type="Proteomes" id="UP000035068">
    <property type="component" value="Unassembled WGS sequence"/>
</dbReference>
<evidence type="ECO:0000256" key="11">
    <source>
        <dbReference type="RuleBase" id="RU003781"/>
    </source>
</evidence>
<reference evidence="12 13" key="1">
    <citation type="submission" date="2014-12" db="EMBL/GenBank/DDBJ databases">
        <title>Genomes of Geoalkalibacter ferrihydriticus and Geoalkalibacter subterraneus, two haloalkaliphilic metal-reducing members of the Geobacteraceae.</title>
        <authorList>
            <person name="Badalamenti J.P."/>
            <person name="Torres C.I."/>
            <person name="Krajmalnik-Brown R."/>
            <person name="Bond D.R."/>
        </authorList>
    </citation>
    <scope>NUCLEOTIDE SEQUENCE [LARGE SCALE GENOMIC DNA]</scope>
    <source>
        <strain evidence="12 13">DSM 17813</strain>
    </source>
</reference>
<dbReference type="SUPFAM" id="SSF52972">
    <property type="entry name" value="ITPase-like"/>
    <property type="match status" value="1"/>
</dbReference>
<dbReference type="InterPro" id="IPR002637">
    <property type="entry name" value="RdgB/HAM1"/>
</dbReference>
<keyword evidence="6 10" id="KW-0460">Magnesium</keyword>
<feature type="binding site" evidence="10">
    <location>
        <begin position="153"/>
        <end position="156"/>
    </location>
    <ligand>
        <name>substrate</name>
    </ligand>
</feature>
<proteinExistence type="inferred from homology"/>
<evidence type="ECO:0000313" key="12">
    <source>
        <dbReference type="EMBL" id="KIH76968.1"/>
    </source>
</evidence>
<dbReference type="AlphaFoldDB" id="A0A0C2EEC2"/>
<sequence length="198" mass="21236">MMELVVATRNAGKLREIRRLLSEAGVAVLGLDSFPDLAEVEEDGNSFAANAEKKACTIAQLTGRMTLADDSGLEVDALGGAPGIYSARYAGLGASDAENNRKLLAALTGVPANQRHAAFRCVLAYCSPQGDCRLFEGRLPGLIVGAARGNEGFGYDPLFLVPEYGKTLAELPIEVKNRISHRGQSLRKFLAYLQERLP</sequence>
<protein>
    <recommendedName>
        <fullName evidence="10">dITP/XTP pyrophosphatase</fullName>
        <ecNumber evidence="10">3.6.1.66</ecNumber>
    </recommendedName>
    <alternativeName>
        <fullName evidence="10">Non-canonical purine NTP pyrophosphatase</fullName>
    </alternativeName>
    <alternativeName>
        <fullName evidence="10">Non-standard purine NTP pyrophosphatase</fullName>
    </alternativeName>
    <alternativeName>
        <fullName evidence="10">Nucleoside-triphosphate diphosphatase</fullName>
    </alternativeName>
    <alternativeName>
        <fullName evidence="10">Nucleoside-triphosphate pyrophosphatase</fullName>
        <shortName evidence="10">NTPase</shortName>
    </alternativeName>
</protein>
<keyword evidence="5 10" id="KW-0378">Hydrolase</keyword>
<feature type="binding site" evidence="10">
    <location>
        <position position="41"/>
    </location>
    <ligand>
        <name>Mg(2+)</name>
        <dbReference type="ChEBI" id="CHEBI:18420"/>
    </ligand>
</feature>
<dbReference type="CDD" id="cd00515">
    <property type="entry name" value="HAM1"/>
    <property type="match status" value="1"/>
</dbReference>
<evidence type="ECO:0000256" key="8">
    <source>
        <dbReference type="ARBA" id="ARBA00051875"/>
    </source>
</evidence>
<evidence type="ECO:0000256" key="2">
    <source>
        <dbReference type="ARBA" id="ARBA00011738"/>
    </source>
</evidence>
<evidence type="ECO:0000313" key="13">
    <source>
        <dbReference type="Proteomes" id="UP000035068"/>
    </source>
</evidence>